<dbReference type="PANTHER" id="PTHR47481">
    <property type="match status" value="1"/>
</dbReference>
<accession>A0A2U1LLE1</accession>
<reference evidence="1 2" key="1">
    <citation type="journal article" date="2018" name="Mol. Plant">
        <title>The genome of Artemisia annua provides insight into the evolution of Asteraceae family and artemisinin biosynthesis.</title>
        <authorList>
            <person name="Shen Q."/>
            <person name="Zhang L."/>
            <person name="Liao Z."/>
            <person name="Wang S."/>
            <person name="Yan T."/>
            <person name="Shi P."/>
            <person name="Liu M."/>
            <person name="Fu X."/>
            <person name="Pan Q."/>
            <person name="Wang Y."/>
            <person name="Lv Z."/>
            <person name="Lu X."/>
            <person name="Zhang F."/>
            <person name="Jiang W."/>
            <person name="Ma Y."/>
            <person name="Chen M."/>
            <person name="Hao X."/>
            <person name="Li L."/>
            <person name="Tang Y."/>
            <person name="Lv G."/>
            <person name="Zhou Y."/>
            <person name="Sun X."/>
            <person name="Brodelius P.E."/>
            <person name="Rose J.K.C."/>
            <person name="Tang K."/>
        </authorList>
    </citation>
    <scope>NUCLEOTIDE SEQUENCE [LARGE SCALE GENOMIC DNA]</scope>
    <source>
        <strain evidence="2">cv. Huhao1</strain>
        <tissue evidence="1">Leaf</tissue>
    </source>
</reference>
<dbReference type="PANTHER" id="PTHR47481:SF10">
    <property type="entry name" value="COPIA-LIKE POLYPROTEIN_RETROTRANSPOSON"/>
    <property type="match status" value="1"/>
</dbReference>
<dbReference type="AlphaFoldDB" id="A0A2U1LLE1"/>
<evidence type="ECO:0000313" key="2">
    <source>
        <dbReference type="Proteomes" id="UP000245207"/>
    </source>
</evidence>
<gene>
    <name evidence="1" type="ORF">CTI12_AA477970</name>
</gene>
<dbReference type="OrthoDB" id="1699318at2759"/>
<evidence type="ECO:0000313" key="1">
    <source>
        <dbReference type="EMBL" id="PWA49820.1"/>
    </source>
</evidence>
<keyword evidence="2" id="KW-1185">Reference proteome</keyword>
<proteinExistence type="predicted"/>
<dbReference type="EMBL" id="PKPP01008767">
    <property type="protein sequence ID" value="PWA49820.1"/>
    <property type="molecule type" value="Genomic_DNA"/>
</dbReference>
<protein>
    <submittedName>
        <fullName evidence="1">Uncharacterized protein</fullName>
    </submittedName>
</protein>
<dbReference type="Proteomes" id="UP000245207">
    <property type="component" value="Unassembled WGS sequence"/>
</dbReference>
<comment type="caution">
    <text evidence="1">The sequence shown here is derived from an EMBL/GenBank/DDBJ whole genome shotgun (WGS) entry which is preliminary data.</text>
</comment>
<name>A0A2U1LLE1_ARTAN</name>
<sequence>MTGKTPPPNLPKQPIDKAYSITSIKAYIPTPLDLEKLNYNSLSNLLKRFCKTYYVHHHLEAPSSTSTGTAPIDPYHDTNDSLVVMWMSSTISPKLVDMVIDDSTTAHEVWKRLTDIFMIITNSKYLALYRLSGLTQHGVCILSVGFMSSSSICPIASNGPNTVIPYSHIATVNPVQSAQFSATQLSPV</sequence>
<organism evidence="1 2">
    <name type="scientific">Artemisia annua</name>
    <name type="common">Sweet wormwood</name>
    <dbReference type="NCBI Taxonomy" id="35608"/>
    <lineage>
        <taxon>Eukaryota</taxon>
        <taxon>Viridiplantae</taxon>
        <taxon>Streptophyta</taxon>
        <taxon>Embryophyta</taxon>
        <taxon>Tracheophyta</taxon>
        <taxon>Spermatophyta</taxon>
        <taxon>Magnoliopsida</taxon>
        <taxon>eudicotyledons</taxon>
        <taxon>Gunneridae</taxon>
        <taxon>Pentapetalae</taxon>
        <taxon>asterids</taxon>
        <taxon>campanulids</taxon>
        <taxon>Asterales</taxon>
        <taxon>Asteraceae</taxon>
        <taxon>Asteroideae</taxon>
        <taxon>Anthemideae</taxon>
        <taxon>Artemisiinae</taxon>
        <taxon>Artemisia</taxon>
    </lineage>
</organism>